<dbReference type="RefSeq" id="WP_190546984.1">
    <property type="nucleotide sequence ID" value="NZ_CAWPNO010000110.1"/>
</dbReference>
<proteinExistence type="predicted"/>
<comment type="caution">
    <text evidence="1">The sequence shown here is derived from an EMBL/GenBank/DDBJ whole genome shotgun (WGS) entry which is preliminary data.</text>
</comment>
<evidence type="ECO:0000313" key="1">
    <source>
        <dbReference type="EMBL" id="MBD2199982.1"/>
    </source>
</evidence>
<evidence type="ECO:0000313" key="2">
    <source>
        <dbReference type="Proteomes" id="UP000658514"/>
    </source>
</evidence>
<keyword evidence="2" id="KW-1185">Reference proteome</keyword>
<dbReference type="EMBL" id="JACJQH010000073">
    <property type="protein sequence ID" value="MBD2199982.1"/>
    <property type="molecule type" value="Genomic_DNA"/>
</dbReference>
<gene>
    <name evidence="1" type="ORF">H6G24_31695</name>
</gene>
<sequence length="133" mass="15755">MSKRDKGFEVLTIVSQKCDRKMRQTQKYSKACQLLTFPHVTQDELYAELNRLGWFWDSNKKGWYRDDTPAKEATKLIRLRVWAASDKVRQSAEVFIETAEDNGLRFVEKSEPYPCRPPNQKESRIYLTFQDVE</sequence>
<dbReference type="Proteomes" id="UP000658514">
    <property type="component" value="Unassembled WGS sequence"/>
</dbReference>
<protein>
    <submittedName>
        <fullName evidence="1">Uncharacterized protein</fullName>
    </submittedName>
</protein>
<name>A0ABR8AIY5_9CYAN</name>
<reference evidence="1 2" key="1">
    <citation type="journal article" date="2020" name="ISME J.">
        <title>Comparative genomics reveals insights into cyanobacterial evolution and habitat adaptation.</title>
        <authorList>
            <person name="Chen M.Y."/>
            <person name="Teng W.K."/>
            <person name="Zhao L."/>
            <person name="Hu C.X."/>
            <person name="Zhou Y.K."/>
            <person name="Han B.P."/>
            <person name="Song L.R."/>
            <person name="Shu W.S."/>
        </authorList>
    </citation>
    <scope>NUCLEOTIDE SEQUENCE [LARGE SCALE GENOMIC DNA]</scope>
    <source>
        <strain evidence="1 2">FACHB-288</strain>
    </source>
</reference>
<organism evidence="1 2">
    <name type="scientific">Calothrix parietina FACHB-288</name>
    <dbReference type="NCBI Taxonomy" id="2692896"/>
    <lineage>
        <taxon>Bacteria</taxon>
        <taxon>Bacillati</taxon>
        <taxon>Cyanobacteriota</taxon>
        <taxon>Cyanophyceae</taxon>
        <taxon>Nostocales</taxon>
        <taxon>Calotrichaceae</taxon>
        <taxon>Calothrix</taxon>
    </lineage>
</organism>
<accession>A0ABR8AIY5</accession>